<keyword evidence="1" id="KW-1133">Transmembrane helix</keyword>
<dbReference type="Pfam" id="PF00144">
    <property type="entry name" value="Beta-lactamase"/>
    <property type="match status" value="1"/>
</dbReference>
<reference evidence="4 5" key="1">
    <citation type="submission" date="2022-08" db="EMBL/GenBank/DDBJ databases">
        <title>Reclassification of Massilia species as members of the genera Telluria, Duganella, Pseudoduganella, Mokoshia gen. nov. and Zemynaea gen. nov. using orthogonal and non-orthogonal genome-based approaches.</title>
        <authorList>
            <person name="Bowman J.P."/>
        </authorList>
    </citation>
    <scope>NUCLEOTIDE SEQUENCE [LARGE SCALE GENOMIC DNA]</scope>
    <source>
        <strain evidence="4 5">JCM 31661</strain>
    </source>
</reference>
<dbReference type="PANTHER" id="PTHR46825">
    <property type="entry name" value="D-ALANYL-D-ALANINE-CARBOXYPEPTIDASE/ENDOPEPTIDASE AMPH"/>
    <property type="match status" value="1"/>
</dbReference>
<feature type="domain" description="Beta-lactamase-related" evidence="3">
    <location>
        <begin position="56"/>
        <end position="377"/>
    </location>
</feature>
<gene>
    <name evidence="4" type="ORF">NX780_04700</name>
</gene>
<evidence type="ECO:0000256" key="2">
    <source>
        <dbReference type="SAM" id="SignalP"/>
    </source>
</evidence>
<keyword evidence="2" id="KW-0732">Signal</keyword>
<dbReference type="SUPFAM" id="SSF56601">
    <property type="entry name" value="beta-lactamase/transpeptidase-like"/>
    <property type="match status" value="1"/>
</dbReference>
<keyword evidence="1" id="KW-0472">Membrane</keyword>
<evidence type="ECO:0000313" key="5">
    <source>
        <dbReference type="Proteomes" id="UP001206572"/>
    </source>
</evidence>
<dbReference type="RefSeq" id="WP_258826691.1">
    <property type="nucleotide sequence ID" value="NZ_JANUHA010000002.1"/>
</dbReference>
<name>A0ABT2AHI9_9BURK</name>
<protein>
    <submittedName>
        <fullName evidence="4">Beta-lactamase family protein</fullName>
    </submittedName>
</protein>
<dbReference type="PANTHER" id="PTHR46825:SF9">
    <property type="entry name" value="BETA-LACTAMASE-RELATED DOMAIN-CONTAINING PROTEIN"/>
    <property type="match status" value="1"/>
</dbReference>
<feature type="transmembrane region" description="Helical" evidence="1">
    <location>
        <begin position="591"/>
        <end position="612"/>
    </location>
</feature>
<dbReference type="Proteomes" id="UP001206572">
    <property type="component" value="Unassembled WGS sequence"/>
</dbReference>
<feature type="chain" id="PRO_5046506575" evidence="2">
    <location>
        <begin position="26"/>
        <end position="657"/>
    </location>
</feature>
<accession>A0ABT2AHI9</accession>
<dbReference type="EMBL" id="JANUHA010000002">
    <property type="protein sequence ID" value="MCS0595640.1"/>
    <property type="molecule type" value="Genomic_DNA"/>
</dbReference>
<feature type="signal peptide" evidence="2">
    <location>
        <begin position="1"/>
        <end position="25"/>
    </location>
</feature>
<dbReference type="InterPro" id="IPR012338">
    <property type="entry name" value="Beta-lactam/transpept-like"/>
</dbReference>
<feature type="transmembrane region" description="Helical" evidence="1">
    <location>
        <begin position="509"/>
        <end position="534"/>
    </location>
</feature>
<evidence type="ECO:0000313" key="4">
    <source>
        <dbReference type="EMBL" id="MCS0595640.1"/>
    </source>
</evidence>
<evidence type="ECO:0000256" key="1">
    <source>
        <dbReference type="SAM" id="Phobius"/>
    </source>
</evidence>
<dbReference type="InterPro" id="IPR001466">
    <property type="entry name" value="Beta-lactam-related"/>
</dbReference>
<feature type="transmembrane region" description="Helical" evidence="1">
    <location>
        <begin position="633"/>
        <end position="653"/>
    </location>
</feature>
<feature type="transmembrane region" description="Helical" evidence="1">
    <location>
        <begin position="554"/>
        <end position="579"/>
    </location>
</feature>
<keyword evidence="5" id="KW-1185">Reference proteome</keyword>
<keyword evidence="1" id="KW-0812">Transmembrane</keyword>
<sequence>MTKYSKLWKSPIRLLCRLSQGAAFTASLYFAAANAVMAQHASSPVTMTSDDLSTLFDEHAHREMKQADIAGAAIVVVKDGTLLFARGYGYADIENKVPISPIRTLFRIASVSKVITYTAVMQLVERGKIDLDADIARYVDFPIPARFGKPITMRHLMSHTAGFDDTVQGRWVKAGDLGPLRDYLVRHMPARLYAPGTVPAYSSYSTTLAGYIVERVSGEPFNTYIENHVFKPLEMDYSSFAQPLPSHLAPLLAKGYRTASDGPSPFAIAQAAPATSMSSSAMDMARFMLAHLGADTASAKPLLKSTTLAAMHSIQFRHHPAGPGIALGTFEMDSAGPRVIGHTGDIPNYYSGMYLFPQQRVGLFIVQNSEAGGDMRNKLLRVFAARYFAHPAQVAPPLQIVAAEGPDELSGSYRRSWRFDRSPLSLKSLLVEQTVVRSVGRGNLVVDSYVGPNGIPVAWRQIEAGVWQSLGDPLQRLYFKKNAEGEWELSGNGGPPSIRQKSPWYRHQLFMRVILISSLVILLLSSPWQLLSALFRSRPQGRGVVASRALRRNLFVGATGFVVLAPWIVCGGVTLAIANDLLFVSSPACGVLLRLAQILACAGAVATFSTLWMTGVRLRMSGGSWAGRMHHAVLCLACVGATVMAWQGGLLFWDGRF</sequence>
<comment type="caution">
    <text evidence="4">The sequence shown here is derived from an EMBL/GenBank/DDBJ whole genome shotgun (WGS) entry which is preliminary data.</text>
</comment>
<proteinExistence type="predicted"/>
<dbReference type="InterPro" id="IPR050491">
    <property type="entry name" value="AmpC-like"/>
</dbReference>
<dbReference type="Gene3D" id="3.40.710.10">
    <property type="entry name" value="DD-peptidase/beta-lactamase superfamily"/>
    <property type="match status" value="1"/>
</dbReference>
<evidence type="ECO:0000259" key="3">
    <source>
        <dbReference type="Pfam" id="PF00144"/>
    </source>
</evidence>
<organism evidence="4 5">
    <name type="scientific">Massilia agri</name>
    <dbReference type="NCBI Taxonomy" id="1886785"/>
    <lineage>
        <taxon>Bacteria</taxon>
        <taxon>Pseudomonadati</taxon>
        <taxon>Pseudomonadota</taxon>
        <taxon>Betaproteobacteria</taxon>
        <taxon>Burkholderiales</taxon>
        <taxon>Oxalobacteraceae</taxon>
        <taxon>Telluria group</taxon>
        <taxon>Massilia</taxon>
    </lineage>
</organism>